<evidence type="ECO:0000313" key="2">
    <source>
        <dbReference type="EMBL" id="PJA55877.1"/>
    </source>
</evidence>
<dbReference type="Proteomes" id="UP000229647">
    <property type="component" value="Unassembled WGS sequence"/>
</dbReference>
<accession>A0A2M7XYR3</accession>
<dbReference type="EMBL" id="PFWL01000054">
    <property type="protein sequence ID" value="PJA55877.1"/>
    <property type="molecule type" value="Genomic_DNA"/>
</dbReference>
<comment type="caution">
    <text evidence="2">The sequence shown here is derived from an EMBL/GenBank/DDBJ whole genome shotgun (WGS) entry which is preliminary data.</text>
</comment>
<reference evidence="3" key="1">
    <citation type="submission" date="2017-09" db="EMBL/GenBank/DDBJ databases">
        <title>Depth-based differentiation of microbial function through sediment-hosted aquifers and enrichment of novel symbionts in the deep terrestrial subsurface.</title>
        <authorList>
            <person name="Probst A.J."/>
            <person name="Ladd B."/>
            <person name="Jarett J.K."/>
            <person name="Geller-Mcgrath D.E."/>
            <person name="Sieber C.M.K."/>
            <person name="Emerson J.B."/>
            <person name="Anantharaman K."/>
            <person name="Thomas B.C."/>
            <person name="Malmstrom R."/>
            <person name="Stieglmeier M."/>
            <person name="Klingl A."/>
            <person name="Woyke T."/>
            <person name="Ryan C.M."/>
            <person name="Banfield J.F."/>
        </authorList>
    </citation>
    <scope>NUCLEOTIDE SEQUENCE [LARGE SCALE GENOMIC DNA]</scope>
</reference>
<name>A0A2M7XYR3_9BACT</name>
<feature type="region of interest" description="Disordered" evidence="1">
    <location>
        <begin position="331"/>
        <end position="363"/>
    </location>
</feature>
<evidence type="ECO:0000313" key="3">
    <source>
        <dbReference type="Proteomes" id="UP000229647"/>
    </source>
</evidence>
<feature type="non-terminal residue" evidence="2">
    <location>
        <position position="1"/>
    </location>
</feature>
<protein>
    <submittedName>
        <fullName evidence="2">Uncharacterized protein</fullName>
    </submittedName>
</protein>
<evidence type="ECO:0000256" key="1">
    <source>
        <dbReference type="SAM" id="MobiDB-lite"/>
    </source>
</evidence>
<organism evidence="2 3">
    <name type="scientific">Candidatus Roizmanbacteria bacterium CG_4_9_14_3_um_filter_33_18</name>
    <dbReference type="NCBI Taxonomy" id="1974841"/>
    <lineage>
        <taxon>Bacteria</taxon>
        <taxon>Candidatus Roizmaniibacteriota</taxon>
    </lineage>
</organism>
<sequence length="374" mass="41162">LTKKRANGTFTFVNKFDPNDVPTGVLTNPYLTLEDGGFSFFVPDGTYKLTPQVAGYNFPSSLTLNPDYSKIYNNIYPLATGIEIVEKGGPQHRDIPVDSVGGQPTYFPIKIIEYSYQSDRISSVFIDGKVSHPLATINAYSVIPDPNNPEAKIRYKLIKTVNADKVGRFSVIIDQLAFDKNKSEMFGEIEAIKTNFTQVLSETNDNSTPAVLKLNPILTYIEGNAFSQGKVLPGAKVELLLSSSTKPYYKTVADSQGHFKIPSDYIPFMPYKLRYSSGGTVTSVTTSKFVTDNSAEIKNKKTNLFYPQYSNPKINNSIKKSIVAYNKELNGSQNQKDSNVENSGNQGASSNIPGQSESKNSQSTSKNLIFVGIV</sequence>
<gene>
    <name evidence="2" type="ORF">CO165_01195</name>
</gene>
<proteinExistence type="predicted"/>
<feature type="non-terminal residue" evidence="2">
    <location>
        <position position="374"/>
    </location>
</feature>
<dbReference type="AlphaFoldDB" id="A0A2M7XYR3"/>